<proteinExistence type="predicted"/>
<evidence type="ECO:0000256" key="1">
    <source>
        <dbReference type="SAM" id="Phobius"/>
    </source>
</evidence>
<protein>
    <submittedName>
        <fullName evidence="2">Uncharacterized protein</fullName>
    </submittedName>
</protein>
<name>A0A0E9UQS0_ANGAN</name>
<feature type="transmembrane region" description="Helical" evidence="1">
    <location>
        <begin position="12"/>
        <end position="33"/>
    </location>
</feature>
<evidence type="ECO:0000313" key="2">
    <source>
        <dbReference type="EMBL" id="JAH67273.1"/>
    </source>
</evidence>
<reference evidence="2" key="2">
    <citation type="journal article" date="2015" name="Fish Shellfish Immunol.">
        <title>Early steps in the European eel (Anguilla anguilla)-Vibrio vulnificus interaction in the gills: Role of the RtxA13 toxin.</title>
        <authorList>
            <person name="Callol A."/>
            <person name="Pajuelo D."/>
            <person name="Ebbesson L."/>
            <person name="Teles M."/>
            <person name="MacKenzie S."/>
            <person name="Amaro C."/>
        </authorList>
    </citation>
    <scope>NUCLEOTIDE SEQUENCE</scope>
</reference>
<keyword evidence="1" id="KW-0812">Transmembrane</keyword>
<dbReference type="EMBL" id="GBXM01041304">
    <property type="protein sequence ID" value="JAH67273.1"/>
    <property type="molecule type" value="Transcribed_RNA"/>
</dbReference>
<keyword evidence="1" id="KW-0472">Membrane</keyword>
<keyword evidence="1" id="KW-1133">Transmembrane helix</keyword>
<accession>A0A0E9UQS0</accession>
<reference evidence="2" key="1">
    <citation type="submission" date="2014-11" db="EMBL/GenBank/DDBJ databases">
        <authorList>
            <person name="Amaro Gonzalez C."/>
        </authorList>
    </citation>
    <scope>NUCLEOTIDE SEQUENCE</scope>
</reference>
<sequence length="43" mass="5040">MHAFLTEGKHSHLFIFGNTVVYWLVIYVHFISLNRIISTSYAL</sequence>
<dbReference type="AlphaFoldDB" id="A0A0E9UQS0"/>
<organism evidence="2">
    <name type="scientific">Anguilla anguilla</name>
    <name type="common">European freshwater eel</name>
    <name type="synonym">Muraena anguilla</name>
    <dbReference type="NCBI Taxonomy" id="7936"/>
    <lineage>
        <taxon>Eukaryota</taxon>
        <taxon>Metazoa</taxon>
        <taxon>Chordata</taxon>
        <taxon>Craniata</taxon>
        <taxon>Vertebrata</taxon>
        <taxon>Euteleostomi</taxon>
        <taxon>Actinopterygii</taxon>
        <taxon>Neopterygii</taxon>
        <taxon>Teleostei</taxon>
        <taxon>Anguilliformes</taxon>
        <taxon>Anguillidae</taxon>
        <taxon>Anguilla</taxon>
    </lineage>
</organism>